<evidence type="ECO:0000313" key="4">
    <source>
        <dbReference type="EMBL" id="MFC5753941.1"/>
    </source>
</evidence>
<keyword evidence="5" id="KW-1185">Reference proteome</keyword>
<dbReference type="Pfam" id="PF13193">
    <property type="entry name" value="AMP-binding_C"/>
    <property type="match status" value="1"/>
</dbReference>
<dbReference type="Pfam" id="PF00501">
    <property type="entry name" value="AMP-binding"/>
    <property type="match status" value="1"/>
</dbReference>
<feature type="domain" description="AMP-binding enzyme C-terminal" evidence="3">
    <location>
        <begin position="400"/>
        <end position="470"/>
    </location>
</feature>
<evidence type="ECO:0000313" key="5">
    <source>
        <dbReference type="Proteomes" id="UP001596074"/>
    </source>
</evidence>
<dbReference type="Proteomes" id="UP001596074">
    <property type="component" value="Unassembled WGS sequence"/>
</dbReference>
<proteinExistence type="predicted"/>
<name>A0ABW1AH63_9ACTN</name>
<dbReference type="PANTHER" id="PTHR43201:SF32">
    <property type="entry name" value="2-SUCCINYLBENZOATE--COA LIGASE, CHLOROPLASTIC_PEROXISOMAL"/>
    <property type="match status" value="1"/>
</dbReference>
<comment type="caution">
    <text evidence="4">The sequence shown here is derived from an EMBL/GenBank/DDBJ whole genome shotgun (WGS) entry which is preliminary data.</text>
</comment>
<dbReference type="Gene3D" id="3.30.300.30">
    <property type="match status" value="1"/>
</dbReference>
<organism evidence="4 5">
    <name type="scientific">Actinomadura rugatobispora</name>
    <dbReference type="NCBI Taxonomy" id="1994"/>
    <lineage>
        <taxon>Bacteria</taxon>
        <taxon>Bacillati</taxon>
        <taxon>Actinomycetota</taxon>
        <taxon>Actinomycetes</taxon>
        <taxon>Streptosporangiales</taxon>
        <taxon>Thermomonosporaceae</taxon>
        <taxon>Actinomadura</taxon>
    </lineage>
</organism>
<dbReference type="RefSeq" id="WP_378291505.1">
    <property type="nucleotide sequence ID" value="NZ_JBHSON010000129.1"/>
</dbReference>
<reference evidence="5" key="1">
    <citation type="journal article" date="2019" name="Int. J. Syst. Evol. Microbiol.">
        <title>The Global Catalogue of Microorganisms (GCM) 10K type strain sequencing project: providing services to taxonomists for standard genome sequencing and annotation.</title>
        <authorList>
            <consortium name="The Broad Institute Genomics Platform"/>
            <consortium name="The Broad Institute Genome Sequencing Center for Infectious Disease"/>
            <person name="Wu L."/>
            <person name="Ma J."/>
        </authorList>
    </citation>
    <scope>NUCLEOTIDE SEQUENCE [LARGE SCALE GENOMIC DNA]</scope>
    <source>
        <strain evidence="5">KCTC 42087</strain>
    </source>
</reference>
<sequence length="497" mass="53942">MTTATDVTAVPIGRRVRDLAATRPDAPAVTCGDDTVTWADLDRRTNRMARALADAGVDQGRFVTIALPNGVGFVLVCVAVWKLGAVPQPVSWRLPEAELAGVVDLADPPVVVGPVAVPGRRAVLPEELEAGGHGDGPLPDRVSPSWKAPTSGGSTGRPKLIVSGTPGVVEDRATRFWRCGADDTLLMPGPMFHNGPFASAFAGFLEGGHLVLLPRFDAAATLREVERHRATWLYLVPTMMNRIWRLPEERRAAHDLSSLRTVWHLAAPCPPWLKHAWIDWLGPERIWELYGGTESIATTVIAGTEWLDRPGSVGRPAYGEIAVLGPDGRRLPPGEVGEVYMRRDEGVPATYRYIGAEARSLGEWESLGDLGSLDADGFLYLADRRTDMILVGGENVYPAEVEAALEEHPDVLSCAVVGLPDDDLGQAVHAIVQARDGRAGDALRDELDRWAGERLERMKRPRSVEFVDVPLRDDAGKVRRSALRAERIGTPRREAAG</sequence>
<evidence type="ECO:0000259" key="2">
    <source>
        <dbReference type="Pfam" id="PF00501"/>
    </source>
</evidence>
<evidence type="ECO:0000256" key="1">
    <source>
        <dbReference type="SAM" id="MobiDB-lite"/>
    </source>
</evidence>
<dbReference type="SUPFAM" id="SSF56801">
    <property type="entry name" value="Acetyl-CoA synthetase-like"/>
    <property type="match status" value="1"/>
</dbReference>
<dbReference type="EMBL" id="JBHSON010000129">
    <property type="protein sequence ID" value="MFC5753941.1"/>
    <property type="molecule type" value="Genomic_DNA"/>
</dbReference>
<dbReference type="InterPro" id="IPR000873">
    <property type="entry name" value="AMP-dep_synth/lig_dom"/>
</dbReference>
<feature type="domain" description="AMP-dependent synthetase/ligase" evidence="2">
    <location>
        <begin position="20"/>
        <end position="344"/>
    </location>
</feature>
<gene>
    <name evidence="4" type="ORF">ACFPZN_50700</name>
</gene>
<accession>A0ABW1AH63</accession>
<evidence type="ECO:0000259" key="3">
    <source>
        <dbReference type="Pfam" id="PF13193"/>
    </source>
</evidence>
<dbReference type="InterPro" id="IPR025110">
    <property type="entry name" value="AMP-bd_C"/>
</dbReference>
<feature type="region of interest" description="Disordered" evidence="1">
    <location>
        <begin position="128"/>
        <end position="164"/>
    </location>
</feature>
<dbReference type="InterPro" id="IPR045851">
    <property type="entry name" value="AMP-bd_C_sf"/>
</dbReference>
<dbReference type="InterPro" id="IPR042099">
    <property type="entry name" value="ANL_N_sf"/>
</dbReference>
<protein>
    <submittedName>
        <fullName evidence="4">AMP-binding protein</fullName>
    </submittedName>
</protein>
<dbReference type="PANTHER" id="PTHR43201">
    <property type="entry name" value="ACYL-COA SYNTHETASE"/>
    <property type="match status" value="1"/>
</dbReference>
<dbReference type="Gene3D" id="3.40.50.12780">
    <property type="entry name" value="N-terminal domain of ligase-like"/>
    <property type="match status" value="1"/>
</dbReference>